<feature type="active site" description="Charge relay system" evidence="5">
    <location>
        <position position="448"/>
    </location>
</feature>
<evidence type="ECO:0000313" key="11">
    <source>
        <dbReference type="Proteomes" id="UP000256970"/>
    </source>
</evidence>
<keyword evidence="4 5" id="KW-0720">Serine protease</keyword>
<keyword evidence="8" id="KW-0732">Signal</keyword>
<sequence>MSFLSTSFLLVVLVLVFEAQHAACRAVPGSASAPDVARRSLLSQQAAAVQASRHDAGAKIDGQFIVLFKQSAGAAAVASQKLAASVQRGAATAAAAASAAGATPLGFEVVSTLSLNMGSSSGTAAGGAAAAAAGAASAASAVPQAAAGGVQGIVVRASPATIAQIRAAYDIVQTVVPDRVVVSQQLLQDEQPQSGPAAAAGAVEVAAGAGAGAADITAQQVPSCTQAAAAAAGVSARLAATFKWPRCLVPGAKIVWSGRSCGDGSEIQYTQMRAVDAATGKTLRIQGTPCITRFDPQRVTWSRQRFGKCGSAPLQVPALPTRICSATGGNPGSFIAGPTPANPNPASPQQPPAASPAPDGDQQDPNGSSTAAPDSQGAASPSPLPDAADASPSPATFTHSGLLLPRVPLSAGDSAPSGVQRIEAATPDGVDNTEGLPVEQQVTVGVIDSGVDRTHPDINYAGGQSFTAADANADQDAYGHGTHVAGIIGAKNNGQGVVGVSPGAPVYSLKVLDGQGRGSMSGVIAAVSWVATEGLKQGIRVINLSLATMVDPKSEEYAATVDAVCGVFAQAEAAGVFVAVAAGNYGDALRGYLPAACPSVAAVTAVDETGSAAASFSNFLELNGATPEDQARIIAAPGTKIRSTISFAKDSTGYRELSGTSMASPHIAGIAASCMMSGACPQGSSGLATLATLQGAARERLAANAQYGFAGDATSTINGKFFGLLAWAKW</sequence>
<dbReference type="PROSITE" id="PS00136">
    <property type="entry name" value="SUBTILASE_ASP"/>
    <property type="match status" value="1"/>
</dbReference>
<evidence type="ECO:0000256" key="8">
    <source>
        <dbReference type="SAM" id="SignalP"/>
    </source>
</evidence>
<dbReference type="PROSITE" id="PS00137">
    <property type="entry name" value="SUBTILASE_HIS"/>
    <property type="match status" value="1"/>
</dbReference>
<keyword evidence="3 5" id="KW-0378">Hydrolase</keyword>
<dbReference type="PANTHER" id="PTHR43806:SF11">
    <property type="entry name" value="CEREVISIN-RELATED"/>
    <property type="match status" value="1"/>
</dbReference>
<dbReference type="SUPFAM" id="SSF52743">
    <property type="entry name" value="Subtilisin-like"/>
    <property type="match status" value="1"/>
</dbReference>
<feature type="compositionally biased region" description="Pro residues" evidence="7">
    <location>
        <begin position="340"/>
        <end position="355"/>
    </location>
</feature>
<dbReference type="InterPro" id="IPR000209">
    <property type="entry name" value="Peptidase_S8/S53_dom"/>
</dbReference>
<dbReference type="PRINTS" id="PR00723">
    <property type="entry name" value="SUBTILISIN"/>
</dbReference>
<feature type="domain" description="Peptidase S8/S53" evidence="9">
    <location>
        <begin position="440"/>
        <end position="675"/>
    </location>
</feature>
<gene>
    <name evidence="10" type="ORF">BQ4739_LOCUS9446</name>
</gene>
<feature type="signal peptide" evidence="8">
    <location>
        <begin position="1"/>
        <end position="24"/>
    </location>
</feature>
<evidence type="ECO:0000256" key="6">
    <source>
        <dbReference type="RuleBase" id="RU003355"/>
    </source>
</evidence>
<evidence type="ECO:0000313" key="10">
    <source>
        <dbReference type="EMBL" id="SZX69147.1"/>
    </source>
</evidence>
<feature type="compositionally biased region" description="Low complexity" evidence="7">
    <location>
        <begin position="356"/>
        <end position="365"/>
    </location>
</feature>
<organism evidence="10 11">
    <name type="scientific">Tetradesmus obliquus</name>
    <name type="common">Green alga</name>
    <name type="synonym">Acutodesmus obliquus</name>
    <dbReference type="NCBI Taxonomy" id="3088"/>
    <lineage>
        <taxon>Eukaryota</taxon>
        <taxon>Viridiplantae</taxon>
        <taxon>Chlorophyta</taxon>
        <taxon>core chlorophytes</taxon>
        <taxon>Chlorophyceae</taxon>
        <taxon>CS clade</taxon>
        <taxon>Sphaeropleales</taxon>
        <taxon>Scenedesmaceae</taxon>
        <taxon>Tetradesmus</taxon>
    </lineage>
</organism>
<proteinExistence type="inferred from homology"/>
<dbReference type="EMBL" id="FNXT01000906">
    <property type="protein sequence ID" value="SZX69147.1"/>
    <property type="molecule type" value="Genomic_DNA"/>
</dbReference>
<feature type="active site" description="Charge relay system" evidence="5">
    <location>
        <position position="480"/>
    </location>
</feature>
<reference evidence="10 11" key="1">
    <citation type="submission" date="2016-10" db="EMBL/GenBank/DDBJ databases">
        <authorList>
            <person name="Cai Z."/>
        </authorList>
    </citation>
    <scope>NUCLEOTIDE SEQUENCE [LARGE SCALE GENOMIC DNA]</scope>
</reference>
<dbReference type="InterPro" id="IPR036852">
    <property type="entry name" value="Peptidase_S8/S53_dom_sf"/>
</dbReference>
<name>A0A383VUH3_TETOB</name>
<evidence type="ECO:0000256" key="3">
    <source>
        <dbReference type="ARBA" id="ARBA00022801"/>
    </source>
</evidence>
<protein>
    <recommendedName>
        <fullName evidence="9">Peptidase S8/S53 domain-containing protein</fullName>
    </recommendedName>
</protein>
<feature type="active site" description="Charge relay system" evidence="5">
    <location>
        <position position="661"/>
    </location>
</feature>
<comment type="similarity">
    <text evidence="1 5 6">Belongs to the peptidase S8 family.</text>
</comment>
<dbReference type="Gene3D" id="3.40.50.200">
    <property type="entry name" value="Peptidase S8/S53 domain"/>
    <property type="match status" value="1"/>
</dbReference>
<dbReference type="GO" id="GO:0004252">
    <property type="term" value="F:serine-type endopeptidase activity"/>
    <property type="evidence" value="ECO:0007669"/>
    <property type="project" value="UniProtKB-UniRule"/>
</dbReference>
<dbReference type="InterPro" id="IPR023828">
    <property type="entry name" value="Peptidase_S8_Ser-AS"/>
</dbReference>
<dbReference type="InterPro" id="IPR050131">
    <property type="entry name" value="Peptidase_S8_subtilisin-like"/>
</dbReference>
<dbReference type="Proteomes" id="UP000256970">
    <property type="component" value="Unassembled WGS sequence"/>
</dbReference>
<dbReference type="PROSITE" id="PS51892">
    <property type="entry name" value="SUBTILASE"/>
    <property type="match status" value="1"/>
</dbReference>
<dbReference type="InterPro" id="IPR023827">
    <property type="entry name" value="Peptidase_S8_Asp-AS"/>
</dbReference>
<evidence type="ECO:0000256" key="7">
    <source>
        <dbReference type="SAM" id="MobiDB-lite"/>
    </source>
</evidence>
<accession>A0A383VUH3</accession>
<dbReference type="PROSITE" id="PS00138">
    <property type="entry name" value="SUBTILASE_SER"/>
    <property type="match status" value="1"/>
</dbReference>
<evidence type="ECO:0000256" key="4">
    <source>
        <dbReference type="ARBA" id="ARBA00022825"/>
    </source>
</evidence>
<evidence type="ECO:0000256" key="2">
    <source>
        <dbReference type="ARBA" id="ARBA00022670"/>
    </source>
</evidence>
<evidence type="ECO:0000259" key="9">
    <source>
        <dbReference type="Pfam" id="PF00082"/>
    </source>
</evidence>
<dbReference type="Pfam" id="PF00082">
    <property type="entry name" value="Peptidase_S8"/>
    <property type="match status" value="1"/>
</dbReference>
<evidence type="ECO:0000256" key="1">
    <source>
        <dbReference type="ARBA" id="ARBA00011073"/>
    </source>
</evidence>
<feature type="chain" id="PRO_5016879651" description="Peptidase S8/S53 domain-containing protein" evidence="8">
    <location>
        <begin position="25"/>
        <end position="730"/>
    </location>
</feature>
<dbReference type="PANTHER" id="PTHR43806">
    <property type="entry name" value="PEPTIDASE S8"/>
    <property type="match status" value="1"/>
</dbReference>
<dbReference type="GO" id="GO:0006508">
    <property type="term" value="P:proteolysis"/>
    <property type="evidence" value="ECO:0007669"/>
    <property type="project" value="UniProtKB-KW"/>
</dbReference>
<evidence type="ECO:0000256" key="5">
    <source>
        <dbReference type="PROSITE-ProRule" id="PRU01240"/>
    </source>
</evidence>
<feature type="region of interest" description="Disordered" evidence="7">
    <location>
        <begin position="330"/>
        <end position="399"/>
    </location>
</feature>
<feature type="compositionally biased region" description="Low complexity" evidence="7">
    <location>
        <begin position="378"/>
        <end position="395"/>
    </location>
</feature>
<keyword evidence="11" id="KW-1185">Reference proteome</keyword>
<dbReference type="InterPro" id="IPR022398">
    <property type="entry name" value="Peptidase_S8_His-AS"/>
</dbReference>
<keyword evidence="2 5" id="KW-0645">Protease</keyword>
<dbReference type="InterPro" id="IPR015500">
    <property type="entry name" value="Peptidase_S8_subtilisin-rel"/>
</dbReference>
<dbReference type="AlphaFoldDB" id="A0A383VUH3"/>